<name>A0ABY0H8J3_9PEZI</name>
<dbReference type="Proteomes" id="UP000294003">
    <property type="component" value="Unassembled WGS sequence"/>
</dbReference>
<organism evidence="3 4">
    <name type="scientific">Monosporascus cannonballus</name>
    <dbReference type="NCBI Taxonomy" id="155416"/>
    <lineage>
        <taxon>Eukaryota</taxon>
        <taxon>Fungi</taxon>
        <taxon>Dikarya</taxon>
        <taxon>Ascomycota</taxon>
        <taxon>Pezizomycotina</taxon>
        <taxon>Sordariomycetes</taxon>
        <taxon>Xylariomycetidae</taxon>
        <taxon>Xylariales</taxon>
        <taxon>Xylariales incertae sedis</taxon>
        <taxon>Monosporascus</taxon>
    </lineage>
</organism>
<evidence type="ECO:0000313" key="4">
    <source>
        <dbReference type="Proteomes" id="UP000294003"/>
    </source>
</evidence>
<reference evidence="3 4" key="1">
    <citation type="submission" date="2018-06" db="EMBL/GenBank/DDBJ databases">
        <title>Complete Genomes of Monosporascus.</title>
        <authorList>
            <person name="Robinson A.J."/>
            <person name="Natvig D.O."/>
        </authorList>
    </citation>
    <scope>NUCLEOTIDE SEQUENCE [LARGE SCALE GENOMIC DNA]</scope>
    <source>
        <strain evidence="3 4">CBS 609.92</strain>
    </source>
</reference>
<keyword evidence="2" id="KW-1133">Transmembrane helix</keyword>
<comment type="caution">
    <text evidence="3">The sequence shown here is derived from an EMBL/GenBank/DDBJ whole genome shotgun (WGS) entry which is preliminary data.</text>
</comment>
<accession>A0ABY0H8J3</accession>
<sequence>MSLTEAPTRAGNPGGHALDPRQETTGDPEVCGFKDRTSALRCPTGSSCMFNTDIYAVGCCKDDVCDWATTCCGWATTVDGHCGGPSAVYCPNPAYSQPDVAHCATARWEGGFTRNAGCAAASGVTDSYYFTTAGATTAYPGLPRLTGRSGTASPSGSEASTSGSSTNPGSSTDPGIMAGAVVGGVAAGVTLTIALLWMVKFFKKRRSDKGQVPQYPHYQAHAGAHVAPAHLPQELSP</sequence>
<feature type="transmembrane region" description="Helical" evidence="2">
    <location>
        <begin position="176"/>
        <end position="199"/>
    </location>
</feature>
<proteinExistence type="predicted"/>
<feature type="region of interest" description="Disordered" evidence="1">
    <location>
        <begin position="141"/>
        <end position="172"/>
    </location>
</feature>
<keyword evidence="2" id="KW-0812">Transmembrane</keyword>
<protein>
    <submittedName>
        <fullName evidence="3">Uncharacterized protein</fullName>
    </submittedName>
</protein>
<keyword evidence="4" id="KW-1185">Reference proteome</keyword>
<evidence type="ECO:0000313" key="3">
    <source>
        <dbReference type="EMBL" id="RYO84435.1"/>
    </source>
</evidence>
<feature type="region of interest" description="Disordered" evidence="1">
    <location>
        <begin position="1"/>
        <end position="28"/>
    </location>
</feature>
<evidence type="ECO:0000256" key="2">
    <source>
        <dbReference type="SAM" id="Phobius"/>
    </source>
</evidence>
<evidence type="ECO:0000256" key="1">
    <source>
        <dbReference type="SAM" id="MobiDB-lite"/>
    </source>
</evidence>
<keyword evidence="2" id="KW-0472">Membrane</keyword>
<dbReference type="EMBL" id="QJNS01000161">
    <property type="protein sequence ID" value="RYO84435.1"/>
    <property type="molecule type" value="Genomic_DNA"/>
</dbReference>
<feature type="compositionally biased region" description="Low complexity" evidence="1">
    <location>
        <begin position="149"/>
        <end position="172"/>
    </location>
</feature>
<gene>
    <name evidence="3" type="ORF">DL762_005662</name>
</gene>